<organism evidence="1 2">
    <name type="scientific">Corchorus olitorius</name>
    <dbReference type="NCBI Taxonomy" id="93759"/>
    <lineage>
        <taxon>Eukaryota</taxon>
        <taxon>Viridiplantae</taxon>
        <taxon>Streptophyta</taxon>
        <taxon>Embryophyta</taxon>
        <taxon>Tracheophyta</taxon>
        <taxon>Spermatophyta</taxon>
        <taxon>Magnoliopsida</taxon>
        <taxon>eudicotyledons</taxon>
        <taxon>Gunneridae</taxon>
        <taxon>Pentapetalae</taxon>
        <taxon>rosids</taxon>
        <taxon>malvids</taxon>
        <taxon>Malvales</taxon>
        <taxon>Malvaceae</taxon>
        <taxon>Grewioideae</taxon>
        <taxon>Apeibeae</taxon>
        <taxon>Corchorus</taxon>
    </lineage>
</organism>
<dbReference type="AlphaFoldDB" id="A0A1R3JEK5"/>
<dbReference type="Proteomes" id="UP000187203">
    <property type="component" value="Unassembled WGS sequence"/>
</dbReference>
<gene>
    <name evidence="1" type="ORF">COLO4_17019</name>
</gene>
<accession>A0A1R3JEK5</accession>
<evidence type="ECO:0000313" key="1">
    <source>
        <dbReference type="EMBL" id="OMO93255.1"/>
    </source>
</evidence>
<keyword evidence="2" id="KW-1185">Reference proteome</keyword>
<name>A0A1R3JEK5_9ROSI</name>
<evidence type="ECO:0000313" key="2">
    <source>
        <dbReference type="Proteomes" id="UP000187203"/>
    </source>
</evidence>
<protein>
    <submittedName>
        <fullName evidence="1">Isoamylase isoform</fullName>
    </submittedName>
</protein>
<comment type="caution">
    <text evidence="1">The sequence shown here is derived from an EMBL/GenBank/DDBJ whole genome shotgun (WGS) entry which is preliminary data.</text>
</comment>
<sequence length="249" mass="26878">MSLRFTRLFGMKQEKGIEAVLLVLQLVPKLVLMGVLFDRGLVAGGGGSAEGRVIDLVSKSGARLAEQSSGEREVVSKLTFNRLKGKEKVGETESNGGLRGRAAVSERGKEVIEIIGGDNNFPEGVGDNHVDNGLQYGEFSMPKSDDPIYGNIPGLGPIFGLGSTQQGGLQPGKRLKGNRQEVGELYLPSPFGKNQLLQNKEGSTEPFVFGSGSSSTSRSVRKWRKQARVTTRYSFDFLGPQTNFKAGRK</sequence>
<proteinExistence type="predicted"/>
<dbReference type="EMBL" id="AWUE01016277">
    <property type="protein sequence ID" value="OMO93255.1"/>
    <property type="molecule type" value="Genomic_DNA"/>
</dbReference>
<reference evidence="2" key="1">
    <citation type="submission" date="2013-09" db="EMBL/GenBank/DDBJ databases">
        <title>Corchorus olitorius genome sequencing.</title>
        <authorList>
            <person name="Alam M."/>
            <person name="Haque M.S."/>
            <person name="Islam M.S."/>
            <person name="Emdad E.M."/>
            <person name="Islam M.M."/>
            <person name="Ahmed B."/>
            <person name="Halim A."/>
            <person name="Hossen Q.M.M."/>
            <person name="Hossain M.Z."/>
            <person name="Ahmed R."/>
            <person name="Khan M.M."/>
            <person name="Islam R."/>
            <person name="Rashid M.M."/>
            <person name="Khan S.A."/>
            <person name="Rahman M.S."/>
            <person name="Alam M."/>
            <person name="Yahiya A.S."/>
            <person name="Khan M.S."/>
            <person name="Azam M.S."/>
            <person name="Haque T."/>
            <person name="Lashkar M.Z.H."/>
            <person name="Akhand A.I."/>
            <person name="Morshed G."/>
            <person name="Roy S."/>
            <person name="Uddin K.S."/>
            <person name="Rabeya T."/>
            <person name="Hossain A.S."/>
            <person name="Chowdhury A."/>
            <person name="Snigdha A.R."/>
            <person name="Mortoza M.S."/>
            <person name="Matin S.A."/>
            <person name="Hoque S.M.E."/>
            <person name="Islam M.K."/>
            <person name="Roy D.K."/>
            <person name="Haider R."/>
            <person name="Moosa M.M."/>
            <person name="Elias S.M."/>
            <person name="Hasan A.M."/>
            <person name="Jahan S."/>
            <person name="Shafiuddin M."/>
            <person name="Mahmood N."/>
            <person name="Shommy N.S."/>
        </authorList>
    </citation>
    <scope>NUCLEOTIDE SEQUENCE [LARGE SCALE GENOMIC DNA]</scope>
    <source>
        <strain evidence="2">cv. O-4</strain>
    </source>
</reference>